<dbReference type="RefSeq" id="WP_036822813.1">
    <property type="nucleotide sequence ID" value="NZ_AVBF01000061.1"/>
</dbReference>
<proteinExistence type="predicted"/>
<name>A0A0A2TBN7_9BACI</name>
<dbReference type="AlphaFoldDB" id="A0A0A2TBN7"/>
<dbReference type="Proteomes" id="UP000030147">
    <property type="component" value="Unassembled WGS sequence"/>
</dbReference>
<evidence type="ECO:0000313" key="2">
    <source>
        <dbReference type="Proteomes" id="UP000030147"/>
    </source>
</evidence>
<dbReference type="Pfam" id="PF10830">
    <property type="entry name" value="DUF2553"/>
    <property type="match status" value="1"/>
</dbReference>
<evidence type="ECO:0008006" key="3">
    <source>
        <dbReference type="Google" id="ProtNLM"/>
    </source>
</evidence>
<sequence length="76" mass="8960">MTERIDITDKVCGKICDDGIELFFYSDKIGEVMYSDMNNEYVLFAGYIRENSRIYKIEPKREPVTQFVEDCDLGWC</sequence>
<keyword evidence="2" id="KW-1185">Reference proteome</keyword>
<accession>A0A0A2TBN7</accession>
<comment type="caution">
    <text evidence="1">The sequence shown here is derived from an EMBL/GenBank/DDBJ whole genome shotgun (WGS) entry which is preliminary data.</text>
</comment>
<gene>
    <name evidence="1" type="ORF">N782_18640</name>
</gene>
<dbReference type="OrthoDB" id="2679383at2"/>
<evidence type="ECO:0000313" key="1">
    <source>
        <dbReference type="EMBL" id="KGP71486.1"/>
    </source>
</evidence>
<protein>
    <recommendedName>
        <fullName evidence="3">DUF2553 domain-containing protein</fullName>
    </recommendedName>
</protein>
<dbReference type="EMBL" id="AVBF01000061">
    <property type="protein sequence ID" value="KGP71486.1"/>
    <property type="molecule type" value="Genomic_DNA"/>
</dbReference>
<dbReference type="InterPro" id="IPR020140">
    <property type="entry name" value="Uncharacterised_YusG"/>
</dbReference>
<reference evidence="1 2" key="1">
    <citation type="journal article" date="2015" name="Stand. Genomic Sci.">
        <title>High quality draft genome sequence of the moderately halophilic bacterium Pontibacillus yanchengensis Y32(T) and comparison among Pontibacillus genomes.</title>
        <authorList>
            <person name="Huang J."/>
            <person name="Qiao Z.X."/>
            <person name="Tang J.W."/>
            <person name="Wang G."/>
        </authorList>
    </citation>
    <scope>NUCLEOTIDE SEQUENCE [LARGE SCALE GENOMIC DNA]</scope>
    <source>
        <strain evidence="1 2">Y32</strain>
    </source>
</reference>
<organism evidence="1 2">
    <name type="scientific">Pontibacillus yanchengensis Y32</name>
    <dbReference type="NCBI Taxonomy" id="1385514"/>
    <lineage>
        <taxon>Bacteria</taxon>
        <taxon>Bacillati</taxon>
        <taxon>Bacillota</taxon>
        <taxon>Bacilli</taxon>
        <taxon>Bacillales</taxon>
        <taxon>Bacillaceae</taxon>
        <taxon>Pontibacillus</taxon>
    </lineage>
</organism>
<dbReference type="eggNOG" id="ENOG502ZJDI">
    <property type="taxonomic scope" value="Bacteria"/>
</dbReference>